<organism evidence="2 3">
    <name type="scientific">Corynebacterium frankenforstense DSM 45800</name>
    <dbReference type="NCBI Taxonomy" id="1437875"/>
    <lineage>
        <taxon>Bacteria</taxon>
        <taxon>Bacillati</taxon>
        <taxon>Actinomycetota</taxon>
        <taxon>Actinomycetes</taxon>
        <taxon>Mycobacteriales</taxon>
        <taxon>Corynebacteriaceae</taxon>
        <taxon>Corynebacterium</taxon>
    </lineage>
</organism>
<keyword evidence="1" id="KW-0472">Membrane</keyword>
<keyword evidence="1" id="KW-1133">Transmembrane helix</keyword>
<keyword evidence="1" id="KW-0812">Transmembrane</keyword>
<dbReference type="GO" id="GO:0004497">
    <property type="term" value="F:monooxygenase activity"/>
    <property type="evidence" value="ECO:0007669"/>
    <property type="project" value="UniProtKB-KW"/>
</dbReference>
<feature type="transmembrane region" description="Helical" evidence="1">
    <location>
        <begin position="9"/>
        <end position="26"/>
    </location>
</feature>
<accession>A0A1L7CQE4</accession>
<dbReference type="KEGG" id="cfk:CFRA_00650"/>
<gene>
    <name evidence="2" type="ORF">CFRA_00650</name>
</gene>
<dbReference type="GO" id="GO:0016020">
    <property type="term" value="C:membrane"/>
    <property type="evidence" value="ECO:0007669"/>
    <property type="project" value="InterPro"/>
</dbReference>
<protein>
    <submittedName>
        <fullName evidence="2">Ammonia monooxygenase</fullName>
    </submittedName>
</protein>
<feature type="transmembrane region" description="Helical" evidence="1">
    <location>
        <begin position="183"/>
        <end position="200"/>
    </location>
</feature>
<dbReference type="InterPro" id="IPR017516">
    <property type="entry name" value="AbrB_dup"/>
</dbReference>
<feature type="transmembrane region" description="Helical" evidence="1">
    <location>
        <begin position="63"/>
        <end position="82"/>
    </location>
</feature>
<feature type="transmembrane region" description="Helical" evidence="1">
    <location>
        <begin position="330"/>
        <end position="350"/>
    </location>
</feature>
<feature type="transmembrane region" description="Helical" evidence="1">
    <location>
        <begin position="270"/>
        <end position="292"/>
    </location>
</feature>
<dbReference type="RefSeq" id="WP_075663020.1">
    <property type="nucleotide sequence ID" value="NZ_CP009247.1"/>
</dbReference>
<evidence type="ECO:0000256" key="1">
    <source>
        <dbReference type="SAM" id="Phobius"/>
    </source>
</evidence>
<dbReference type="PANTHER" id="PTHR38457:SF1">
    <property type="entry name" value="REGULATOR ABRB-RELATED"/>
    <property type="match status" value="1"/>
</dbReference>
<feature type="transmembrane region" description="Helical" evidence="1">
    <location>
        <begin position="239"/>
        <end position="258"/>
    </location>
</feature>
<dbReference type="Proteomes" id="UP000185434">
    <property type="component" value="Chromosome"/>
</dbReference>
<name>A0A1L7CQE4_9CORY</name>
<sequence>MALTRPDSPLRWLFVVPASIGLGWLFDRWNVPAGWILAAIVVSGTVALGTGHDLQVNKYYRRFGRGIIGILAAMPIVGVSLGEIAGTLIPAAVFGAVTVGAGVGGGILLGRSEKEISTETAMLSMLPGGASTMPALADEIGADYRYVALVQYLRLLIVSVTLPAVAHLLTPPAEGGHAIGADFHFNLLAAVLIVSAAMFGDPIGQKLKIPAAGVLCPMLLAVIGSWVTPDSISFEPPMVFAVMAFLSIGWIAGGALSVPTLKLFARQLPVTVAYIVFMMAVCAGAGVLAALWTGVTHFEGYLATTPGALETVLALSAEGGAGSEVITFQILRLVAVLLLAAWLPQILRLLRK</sequence>
<dbReference type="EMBL" id="CP009247">
    <property type="protein sequence ID" value="APT88048.1"/>
    <property type="molecule type" value="Genomic_DNA"/>
</dbReference>
<keyword evidence="3" id="KW-1185">Reference proteome</keyword>
<dbReference type="GO" id="GO:0010468">
    <property type="term" value="P:regulation of gene expression"/>
    <property type="evidence" value="ECO:0007669"/>
    <property type="project" value="InterPro"/>
</dbReference>
<keyword evidence="2" id="KW-0560">Oxidoreductase</keyword>
<dbReference type="OrthoDB" id="5188485at2"/>
<keyword evidence="2" id="KW-0503">Monooxygenase</keyword>
<feature type="transmembrane region" description="Helical" evidence="1">
    <location>
        <begin position="152"/>
        <end position="171"/>
    </location>
</feature>
<feature type="transmembrane region" description="Helical" evidence="1">
    <location>
        <begin position="32"/>
        <end position="51"/>
    </location>
</feature>
<dbReference type="PIRSF" id="PIRSF038991">
    <property type="entry name" value="Protein_AbrB"/>
    <property type="match status" value="1"/>
</dbReference>
<proteinExistence type="predicted"/>
<dbReference type="NCBIfam" id="TIGR03082">
    <property type="entry name" value="Gneg_AbrB_dup"/>
    <property type="match status" value="1"/>
</dbReference>
<reference evidence="2 3" key="1">
    <citation type="submission" date="2014-08" db="EMBL/GenBank/DDBJ databases">
        <title>Complete genome sequence of Corynebacterium frankenforstense ST18(T) (=DSM 45800(T)), isolated from raw cow milk.</title>
        <authorList>
            <person name="Ruckert C."/>
            <person name="Albersmeier A."/>
            <person name="Winkler A."/>
            <person name="Lipski A."/>
            <person name="Kalinowski J."/>
        </authorList>
    </citation>
    <scope>NUCLEOTIDE SEQUENCE [LARGE SCALE GENOMIC DNA]</scope>
    <source>
        <strain evidence="2 3">ST18</strain>
    </source>
</reference>
<dbReference type="Pfam" id="PF05145">
    <property type="entry name" value="AbrB"/>
    <property type="match status" value="1"/>
</dbReference>
<feature type="transmembrane region" description="Helical" evidence="1">
    <location>
        <begin position="207"/>
        <end position="227"/>
    </location>
</feature>
<evidence type="ECO:0000313" key="2">
    <source>
        <dbReference type="EMBL" id="APT88048.1"/>
    </source>
</evidence>
<dbReference type="InterPro" id="IPR007820">
    <property type="entry name" value="AbrB_fam"/>
</dbReference>
<dbReference type="AlphaFoldDB" id="A0A1L7CQE4"/>
<feature type="transmembrane region" description="Helical" evidence="1">
    <location>
        <begin position="88"/>
        <end position="109"/>
    </location>
</feature>
<evidence type="ECO:0000313" key="3">
    <source>
        <dbReference type="Proteomes" id="UP000185434"/>
    </source>
</evidence>
<dbReference type="PANTHER" id="PTHR38457">
    <property type="entry name" value="REGULATOR ABRB-RELATED"/>
    <property type="match status" value="1"/>
</dbReference>
<dbReference type="STRING" id="1437875.CFRA_00650"/>